<dbReference type="RefSeq" id="WP_154308850.1">
    <property type="nucleotide sequence ID" value="NZ_WKKI01000033.1"/>
</dbReference>
<name>A0A7X2LZV3_9BACI</name>
<organism evidence="1 2">
    <name type="scientific">Metabacillus lacus</name>
    <dbReference type="NCBI Taxonomy" id="1983721"/>
    <lineage>
        <taxon>Bacteria</taxon>
        <taxon>Bacillati</taxon>
        <taxon>Bacillota</taxon>
        <taxon>Bacilli</taxon>
        <taxon>Bacillales</taxon>
        <taxon>Bacillaceae</taxon>
        <taxon>Metabacillus</taxon>
    </lineage>
</organism>
<gene>
    <name evidence="1" type="ORF">GJU40_14660</name>
</gene>
<dbReference type="EMBL" id="WKKI01000033">
    <property type="protein sequence ID" value="MRX73388.1"/>
    <property type="molecule type" value="Genomic_DNA"/>
</dbReference>
<evidence type="ECO:0000313" key="2">
    <source>
        <dbReference type="Proteomes" id="UP000448867"/>
    </source>
</evidence>
<protein>
    <recommendedName>
        <fullName evidence="3">DUF3221 domain-containing protein</fullName>
    </recommendedName>
</protein>
<evidence type="ECO:0000313" key="1">
    <source>
        <dbReference type="EMBL" id="MRX73388.1"/>
    </source>
</evidence>
<accession>A0A7X2LZV3</accession>
<evidence type="ECO:0008006" key="3">
    <source>
        <dbReference type="Google" id="ProtNLM"/>
    </source>
</evidence>
<keyword evidence="2" id="KW-1185">Reference proteome</keyword>
<reference evidence="1 2" key="1">
    <citation type="submission" date="2019-11" db="EMBL/GenBank/DDBJ databases">
        <title>Bacillus lacus genome.</title>
        <authorList>
            <person name="Allen C.J."/>
            <person name="Newman J.D."/>
        </authorList>
    </citation>
    <scope>NUCLEOTIDE SEQUENCE [LARGE SCALE GENOMIC DNA]</scope>
    <source>
        <strain evidence="1 2">KCTC 33946</strain>
    </source>
</reference>
<proteinExistence type="predicted"/>
<dbReference type="AlphaFoldDB" id="A0A7X2LZV3"/>
<sequence length="112" mass="12955">MIKKLFIIMLVTTALWGCSQKEEFHLTIEGDYNEVTVFMHGEQVHHSTDKDDISEMIKNIENNKTMKTEGKLREPEGKVIFSGEEETMEMGLYRNGDLLYDGYLIAVSWIYG</sequence>
<dbReference type="Proteomes" id="UP000448867">
    <property type="component" value="Unassembled WGS sequence"/>
</dbReference>
<comment type="caution">
    <text evidence="1">The sequence shown here is derived from an EMBL/GenBank/DDBJ whole genome shotgun (WGS) entry which is preliminary data.</text>
</comment>